<dbReference type="Gene3D" id="3.90.1530.10">
    <property type="entry name" value="Conserved hypothetical protein from pyrococcus furiosus pfu- 392566-001, ParB domain"/>
    <property type="match status" value="1"/>
</dbReference>
<evidence type="ECO:0000313" key="2">
    <source>
        <dbReference type="EMBL" id="RUR77034.1"/>
    </source>
</evidence>
<dbReference type="AlphaFoldDB" id="A0A433N6B9"/>
<protein>
    <submittedName>
        <fullName evidence="2">Chromosome partitioning protein ParB</fullName>
    </submittedName>
</protein>
<evidence type="ECO:0000259" key="1">
    <source>
        <dbReference type="SMART" id="SM00470"/>
    </source>
</evidence>
<dbReference type="Proteomes" id="UP000268857">
    <property type="component" value="Unassembled WGS sequence"/>
</dbReference>
<dbReference type="OrthoDB" id="4536617at2"/>
<dbReference type="SMART" id="SM00470">
    <property type="entry name" value="ParB"/>
    <property type="match status" value="1"/>
</dbReference>
<accession>A0A433N6B9</accession>
<dbReference type="RefSeq" id="WP_016879397.1">
    <property type="nucleotide sequence ID" value="NZ_AJLN01000058.1"/>
</dbReference>
<feature type="domain" description="ParB-like N-terminal" evidence="1">
    <location>
        <begin position="15"/>
        <end position="103"/>
    </location>
</feature>
<dbReference type="SUPFAM" id="SSF110849">
    <property type="entry name" value="ParB/Sulfiredoxin"/>
    <property type="match status" value="1"/>
</dbReference>
<organism evidence="2 3">
    <name type="scientific">Chlorogloeopsis fritschii PCC 6912</name>
    <dbReference type="NCBI Taxonomy" id="211165"/>
    <lineage>
        <taxon>Bacteria</taxon>
        <taxon>Bacillati</taxon>
        <taxon>Cyanobacteriota</taxon>
        <taxon>Cyanophyceae</taxon>
        <taxon>Nostocales</taxon>
        <taxon>Chlorogloeopsidaceae</taxon>
        <taxon>Chlorogloeopsis</taxon>
    </lineage>
</organism>
<sequence length="226" mass="25427">MVKNTHKVTKIERSVKISISQLHPNPWNPNKTSQRQQEAIAESLREYSQVLELIVRPHPDIEGEYQIIDGEHRYQESSDYVYANVLHGLSDAEAKKLTVVLNETRGTADKIELSQLLADIKIDLGADLITSLPYTEVELGELVNLADINWDDFSTDNQEGNNFNGDGGGEDLKIITFKVSPDDYQYLESIYNLIKDQEPLDKNKAIAWGQVLVTIAKDFLAVSPNS</sequence>
<dbReference type="EMBL" id="RSCJ01000018">
    <property type="protein sequence ID" value="RUR77034.1"/>
    <property type="molecule type" value="Genomic_DNA"/>
</dbReference>
<name>A0A433N6B9_CHLFR</name>
<dbReference type="CDD" id="cd16387">
    <property type="entry name" value="ParB_N_Srx"/>
    <property type="match status" value="1"/>
</dbReference>
<comment type="caution">
    <text evidence="2">The sequence shown here is derived from an EMBL/GenBank/DDBJ whole genome shotgun (WGS) entry which is preliminary data.</text>
</comment>
<keyword evidence="3" id="KW-1185">Reference proteome</keyword>
<proteinExistence type="predicted"/>
<dbReference type="STRING" id="211165.GCA_000317285_01745"/>
<dbReference type="Pfam" id="PF02195">
    <property type="entry name" value="ParB_N"/>
    <property type="match status" value="1"/>
</dbReference>
<dbReference type="InterPro" id="IPR003115">
    <property type="entry name" value="ParB_N"/>
</dbReference>
<gene>
    <name evidence="2" type="ORF">PCC6912_39930</name>
</gene>
<dbReference type="InterPro" id="IPR036086">
    <property type="entry name" value="ParB/Sulfiredoxin_sf"/>
</dbReference>
<reference evidence="2 3" key="1">
    <citation type="journal article" date="2019" name="Genome Biol. Evol.">
        <title>Day and night: Metabolic profiles and evolutionary relationships of six axenic non-marine cyanobacteria.</title>
        <authorList>
            <person name="Will S.E."/>
            <person name="Henke P."/>
            <person name="Boedeker C."/>
            <person name="Huang S."/>
            <person name="Brinkmann H."/>
            <person name="Rohde M."/>
            <person name="Jarek M."/>
            <person name="Friedl T."/>
            <person name="Seufert S."/>
            <person name="Schumacher M."/>
            <person name="Overmann J."/>
            <person name="Neumann-Schaal M."/>
            <person name="Petersen J."/>
        </authorList>
    </citation>
    <scope>NUCLEOTIDE SEQUENCE [LARGE SCALE GENOMIC DNA]</scope>
    <source>
        <strain evidence="2 3">PCC 6912</strain>
    </source>
</reference>
<evidence type="ECO:0000313" key="3">
    <source>
        <dbReference type="Proteomes" id="UP000268857"/>
    </source>
</evidence>